<dbReference type="KEGG" id="odi:ODI_R3698"/>
<keyword evidence="3" id="KW-1185">Reference proteome</keyword>
<dbReference type="STRING" id="1851544.ODI_03496"/>
<reference evidence="2 3" key="2">
    <citation type="submission" date="2017-08" db="EMBL/GenBank/DDBJ databases">
        <authorList>
            <person name="de Groot N.N."/>
        </authorList>
    </citation>
    <scope>NUCLEOTIDE SEQUENCE [LARGE SCALE GENOMIC DNA]</scope>
    <source>
        <strain evidence="2">Orrdi1</strain>
    </source>
</reference>
<accession>A0A1C3JY45</accession>
<dbReference type="Proteomes" id="UP000078558">
    <property type="component" value="Chromosome I"/>
</dbReference>
<evidence type="ECO:0000313" key="3">
    <source>
        <dbReference type="Proteomes" id="UP000078558"/>
    </source>
</evidence>
<sequence length="81" mass="9280">MLVDIHPDDLDLARCEQCGRGQPDIAQTDDRNSLDTLRRHENLFVWQQIDLPARETKTRTAPCVRGICRDTLFGGLNTSWN</sequence>
<evidence type="ECO:0000313" key="2">
    <source>
        <dbReference type="EMBL" id="SOE51800.1"/>
    </source>
</evidence>
<dbReference type="EMBL" id="FLRC01000005">
    <property type="protein sequence ID" value="SBT24077.1"/>
    <property type="molecule type" value="Genomic_DNA"/>
</dbReference>
<name>A0A1C3JY45_9BURK</name>
<proteinExistence type="predicted"/>
<dbReference type="AlphaFoldDB" id="A0A1C3JY45"/>
<dbReference type="EMBL" id="LT907988">
    <property type="protein sequence ID" value="SOE51800.1"/>
    <property type="molecule type" value="Genomic_DNA"/>
</dbReference>
<protein>
    <submittedName>
        <fullName evidence="1">Uncharacterized protein</fullName>
    </submittedName>
</protein>
<evidence type="ECO:0000313" key="1">
    <source>
        <dbReference type="EMBL" id="SBT24077.1"/>
    </source>
</evidence>
<gene>
    <name evidence="1" type="ORF">ODI_03496</name>
    <name evidence="2" type="ORF">ODI_R3698</name>
</gene>
<organism evidence="1 3">
    <name type="scientific">Orrella dioscoreae</name>
    <dbReference type="NCBI Taxonomy" id="1851544"/>
    <lineage>
        <taxon>Bacteria</taxon>
        <taxon>Pseudomonadati</taxon>
        <taxon>Pseudomonadota</taxon>
        <taxon>Betaproteobacteria</taxon>
        <taxon>Burkholderiales</taxon>
        <taxon>Alcaligenaceae</taxon>
        <taxon>Orrella</taxon>
    </lineage>
</organism>
<reference evidence="1 3" key="1">
    <citation type="submission" date="2016-06" db="EMBL/GenBank/DDBJ databases">
        <authorList>
            <person name="Kjaerup R.B."/>
            <person name="Dalgaard T.S."/>
            <person name="Juul-Madsen H.R."/>
        </authorList>
    </citation>
    <scope>NUCLEOTIDE SEQUENCE [LARGE SCALE GENOMIC DNA]</scope>
    <source>
        <strain evidence="1">Orrdi1</strain>
    </source>
</reference>